<feature type="chain" id="PRO_5003394859" evidence="2">
    <location>
        <begin position="19"/>
        <end position="288"/>
    </location>
</feature>
<feature type="transmembrane region" description="Helical" evidence="1">
    <location>
        <begin position="151"/>
        <end position="171"/>
    </location>
</feature>
<keyword evidence="1" id="KW-0812">Transmembrane</keyword>
<keyword evidence="1" id="KW-0472">Membrane</keyword>
<feature type="transmembrane region" description="Helical" evidence="1">
    <location>
        <begin position="73"/>
        <end position="97"/>
    </location>
</feature>
<reference evidence="3 4" key="1">
    <citation type="journal article" date="2012" name="Proc. Natl. Acad. Sci. U.S.A.">
        <title>Antigenic diversity is generated by distinct evolutionary mechanisms in African trypanosome species.</title>
        <authorList>
            <person name="Jackson A.P."/>
            <person name="Berry A."/>
            <person name="Aslett M."/>
            <person name="Allison H.C."/>
            <person name="Burton P."/>
            <person name="Vavrova-Anderson J."/>
            <person name="Brown R."/>
            <person name="Browne H."/>
            <person name="Corton N."/>
            <person name="Hauser H."/>
            <person name="Gamble J."/>
            <person name="Gilderthorp R."/>
            <person name="Marcello L."/>
            <person name="McQuillan J."/>
            <person name="Otto T.D."/>
            <person name="Quail M.A."/>
            <person name="Sanders M.J."/>
            <person name="van Tonder A."/>
            <person name="Ginger M.L."/>
            <person name="Field M.C."/>
            <person name="Barry J.D."/>
            <person name="Hertz-Fowler C."/>
            <person name="Berriman M."/>
        </authorList>
    </citation>
    <scope>NUCLEOTIDE SEQUENCE</scope>
    <source>
        <strain evidence="3 4">Y486</strain>
    </source>
</reference>
<accession>F9WL57</accession>
<feature type="signal peptide" evidence="2">
    <location>
        <begin position="1"/>
        <end position="18"/>
    </location>
</feature>
<organism evidence="3 4">
    <name type="scientific">Trypanosoma vivax (strain Y486)</name>
    <dbReference type="NCBI Taxonomy" id="1055687"/>
    <lineage>
        <taxon>Eukaryota</taxon>
        <taxon>Discoba</taxon>
        <taxon>Euglenozoa</taxon>
        <taxon>Kinetoplastea</taxon>
        <taxon>Metakinetoplastina</taxon>
        <taxon>Trypanosomatida</taxon>
        <taxon>Trypanosomatidae</taxon>
        <taxon>Trypanosoma</taxon>
        <taxon>Duttonella</taxon>
    </lineage>
</organism>
<evidence type="ECO:0000256" key="2">
    <source>
        <dbReference type="SAM" id="SignalP"/>
    </source>
</evidence>
<keyword evidence="2" id="KW-0732">Signal</keyword>
<dbReference type="EMBL" id="CAEX01000722">
    <property type="protein sequence ID" value="CCD18244.1"/>
    <property type="molecule type" value="Genomic_DNA"/>
</dbReference>
<name>F9WL57_TRYVY</name>
<dbReference type="VEuPathDB" id="TriTrypDB:TvY486_0009030"/>
<gene>
    <name evidence="3" type="ORF">TvY486_0009030</name>
</gene>
<protein>
    <submittedName>
        <fullName evidence="3">Uncharacterized protein</fullName>
    </submittedName>
</protein>
<evidence type="ECO:0000313" key="4">
    <source>
        <dbReference type="Proteomes" id="UP000009027"/>
    </source>
</evidence>
<feature type="transmembrane region" description="Helical" evidence="1">
    <location>
        <begin position="191"/>
        <end position="221"/>
    </location>
</feature>
<feature type="transmembrane region" description="Helical" evidence="1">
    <location>
        <begin position="103"/>
        <end position="122"/>
    </location>
</feature>
<keyword evidence="1" id="KW-1133">Transmembrane helix</keyword>
<dbReference type="Proteomes" id="UP000009027">
    <property type="component" value="Unassembled WGS sequence"/>
</dbReference>
<dbReference type="AlphaFoldDB" id="F9WL57"/>
<keyword evidence="4" id="KW-1185">Reference proteome</keyword>
<feature type="transmembrane region" description="Helical" evidence="1">
    <location>
        <begin position="242"/>
        <end position="268"/>
    </location>
</feature>
<sequence>MHGGTRVFIGCCLPPCIACCCVLGAGHRNFSLLALWRPRAVLWCSRLPPLHVCFLSFFSSCESVRRAWSVCPFPFPVTGLSFALSLCGFLVVTQALWCHLFPASALFFCVPLFRVLRGVWICQCVSRPRELARAAMSCALPLPLALRVSRCAFMFALFFFVAAFCSVPFVGAFWCCRVLRILFVTSFVRAASALCAFLCPLVFVVRAACASASSLLFLCFFSRRAVRFFSRLRQVAFFTSRACLLAVATVCVSRLLSCTSLACVVRLFSFCPRPCGVSVSFSSFFFLA</sequence>
<evidence type="ECO:0000256" key="1">
    <source>
        <dbReference type="SAM" id="Phobius"/>
    </source>
</evidence>
<evidence type="ECO:0000313" key="3">
    <source>
        <dbReference type="EMBL" id="CCD18244.1"/>
    </source>
</evidence>
<proteinExistence type="predicted"/>